<feature type="compositionally biased region" description="Basic and acidic residues" evidence="1">
    <location>
        <begin position="264"/>
        <end position="274"/>
    </location>
</feature>
<feature type="compositionally biased region" description="Basic and acidic residues" evidence="1">
    <location>
        <begin position="574"/>
        <end position="600"/>
    </location>
</feature>
<evidence type="ECO:0000256" key="1">
    <source>
        <dbReference type="SAM" id="MobiDB-lite"/>
    </source>
</evidence>
<name>A0A2I1D929_ASPC2</name>
<dbReference type="Proteomes" id="UP000234254">
    <property type="component" value="Unassembled WGS sequence"/>
</dbReference>
<evidence type="ECO:0000313" key="3">
    <source>
        <dbReference type="EMBL" id="PKY06370.1"/>
    </source>
</evidence>
<feature type="compositionally biased region" description="Basic and acidic residues" evidence="1">
    <location>
        <begin position="306"/>
        <end position="316"/>
    </location>
</feature>
<feature type="compositionally biased region" description="Basic residues" evidence="1">
    <location>
        <begin position="391"/>
        <end position="402"/>
    </location>
</feature>
<feature type="compositionally biased region" description="Basic and acidic residues" evidence="1">
    <location>
        <begin position="56"/>
        <end position="68"/>
    </location>
</feature>
<organism evidence="3 4">
    <name type="scientific">Aspergillus campestris (strain IBT 28561)</name>
    <dbReference type="NCBI Taxonomy" id="1392248"/>
    <lineage>
        <taxon>Eukaryota</taxon>
        <taxon>Fungi</taxon>
        <taxon>Dikarya</taxon>
        <taxon>Ascomycota</taxon>
        <taxon>Pezizomycotina</taxon>
        <taxon>Eurotiomycetes</taxon>
        <taxon>Eurotiomycetidae</taxon>
        <taxon>Eurotiales</taxon>
        <taxon>Aspergillaceae</taxon>
        <taxon>Aspergillus</taxon>
        <taxon>Aspergillus subgen. Circumdati</taxon>
    </lineage>
</organism>
<feature type="region of interest" description="Disordered" evidence="1">
    <location>
        <begin position="151"/>
        <end position="177"/>
    </location>
</feature>
<feature type="compositionally biased region" description="Basic and acidic residues" evidence="1">
    <location>
        <begin position="75"/>
        <end position="91"/>
    </location>
</feature>
<feature type="compositionally biased region" description="Polar residues" evidence="1">
    <location>
        <begin position="460"/>
        <end position="469"/>
    </location>
</feature>
<evidence type="ECO:0000259" key="2">
    <source>
        <dbReference type="Pfam" id="PF26118"/>
    </source>
</evidence>
<feature type="domain" description="DUF8035" evidence="2">
    <location>
        <begin position="523"/>
        <end position="575"/>
    </location>
</feature>
<dbReference type="GeneID" id="36540073"/>
<feature type="compositionally biased region" description="Basic and acidic residues" evidence="1">
    <location>
        <begin position="374"/>
        <end position="390"/>
    </location>
</feature>
<feature type="region of interest" description="Disordered" evidence="1">
    <location>
        <begin position="1"/>
        <end position="130"/>
    </location>
</feature>
<dbReference type="PANTHER" id="PTHR42081:SF1">
    <property type="entry name" value="ZINC FINGER PROTEIN DHHC DOMAIN CONTAINING PROTEIN"/>
    <property type="match status" value="1"/>
</dbReference>
<dbReference type="Pfam" id="PF26118">
    <property type="entry name" value="DUF8035"/>
    <property type="match status" value="1"/>
</dbReference>
<dbReference type="VEuPathDB" id="FungiDB:P168DRAFT_110516"/>
<feature type="compositionally biased region" description="Basic and acidic residues" evidence="1">
    <location>
        <begin position="214"/>
        <end position="236"/>
    </location>
</feature>
<proteinExistence type="predicted"/>
<dbReference type="InterPro" id="IPR058348">
    <property type="entry name" value="DUF8035"/>
</dbReference>
<gene>
    <name evidence="3" type="ORF">P168DRAFT_110516</name>
</gene>
<comment type="caution">
    <text evidence="3">The sequence shown here is derived from an EMBL/GenBank/DDBJ whole genome shotgun (WGS) entry which is preliminary data.</text>
</comment>
<keyword evidence="4" id="KW-1185">Reference proteome</keyword>
<dbReference type="EMBL" id="MSFM01000003">
    <property type="protein sequence ID" value="PKY06370.1"/>
    <property type="molecule type" value="Genomic_DNA"/>
</dbReference>
<feature type="compositionally biased region" description="Basic and acidic residues" evidence="1">
    <location>
        <begin position="325"/>
        <end position="342"/>
    </location>
</feature>
<sequence length="640" mass="72582">MSPGARYRTMSPSSSRMVDPMRASTGTVPLSSPYDPYDLSAVRQGLPASYTSSPVHEPRYLREPRLEAQRISSKSYRDSDHGTKVRTEYAIRSRPRSSTTSVADGRPENLHPRASPVITAGYGRTPSPLPNHERYLVPASTSRHQRHYHLAPTDYSSDTGRLDPNARAGRSRTAHGAYRGYEHNDRWRYPPMGKLRKGEDIDDYESYTYTNPREQFEKDSAARLRSDRGGYRRDRPLSLTGIDDSQWTQRKEPRALGPPPSQRGFERLDPDRRLTYTSGDSDADLTSARRRRPPVALHQDPDEVYDSYRDDREEDHHRRHRRRPQRPDEVGSRPSHGDDRSPRTPATKDLVLSGGAPGLGTAGLASGYSGDYELSPRPDRPHPDDHDGRPRHGRSRRPSRRRAGSDSDAYSSDEDLKNYRREPPAPRKLPSPNGSPSGSDRSLGIEPRRHRTHSRRRTGDVSSPRQSGRLSRIESPPTKDIMDTPPKGILKRPKARFPEDPNPVREGVAPLKDAHSKGIPPGARWTKIDRRLVNPAALEAGHERFEERSEYVIVLRVLSKEEIQAYALKTQEIRDERYQEYVNERRRRREEDRRHGRITDDFSSGDEEDDDEAPLAIEGTSDSKSARVSKPMTEPAKAAA</sequence>
<dbReference type="PANTHER" id="PTHR42081">
    <property type="entry name" value="ZINC FINGER PROTEIN DHHC DOMAIN CONTAINING PROTEIN"/>
    <property type="match status" value="1"/>
</dbReference>
<feature type="compositionally biased region" description="Acidic residues" evidence="1">
    <location>
        <begin position="603"/>
        <end position="613"/>
    </location>
</feature>
<accession>A0A2I1D929</accession>
<feature type="region of interest" description="Disordered" evidence="1">
    <location>
        <begin position="208"/>
        <end position="523"/>
    </location>
</feature>
<dbReference type="RefSeq" id="XP_024694964.1">
    <property type="nucleotide sequence ID" value="XM_024832552.1"/>
</dbReference>
<dbReference type="AlphaFoldDB" id="A0A2I1D929"/>
<dbReference type="OrthoDB" id="5418088at2759"/>
<feature type="compositionally biased region" description="Basic and acidic residues" evidence="1">
    <location>
        <begin position="414"/>
        <end position="425"/>
    </location>
</feature>
<reference evidence="3" key="1">
    <citation type="submission" date="2016-12" db="EMBL/GenBank/DDBJ databases">
        <title>The genomes of Aspergillus section Nigri reveals drivers in fungal speciation.</title>
        <authorList>
            <consortium name="DOE Joint Genome Institute"/>
            <person name="Vesth T.C."/>
            <person name="Nybo J."/>
            <person name="Theobald S."/>
            <person name="Brandl J."/>
            <person name="Frisvad J.C."/>
            <person name="Nielsen K.F."/>
            <person name="Lyhne E.K."/>
            <person name="Kogle M.E."/>
            <person name="Kuo A."/>
            <person name="Riley R."/>
            <person name="Clum A."/>
            <person name="Nolan M."/>
            <person name="Lipzen A."/>
            <person name="Salamov A."/>
            <person name="Henrissat B."/>
            <person name="Wiebenga A."/>
            <person name="De vries R.P."/>
            <person name="Grigoriev I.V."/>
            <person name="Mortensen U.H."/>
            <person name="Andersen M.R."/>
            <person name="Baker S.E."/>
        </authorList>
    </citation>
    <scope>NUCLEOTIDE SEQUENCE</scope>
    <source>
        <strain evidence="3">IBT 28561</strain>
    </source>
</reference>
<evidence type="ECO:0000313" key="4">
    <source>
        <dbReference type="Proteomes" id="UP000234254"/>
    </source>
</evidence>
<feature type="region of interest" description="Disordered" evidence="1">
    <location>
        <begin position="574"/>
        <end position="640"/>
    </location>
</feature>
<protein>
    <recommendedName>
        <fullName evidence="2">DUF8035 domain-containing protein</fullName>
    </recommendedName>
</protein>